<reference evidence="2" key="1">
    <citation type="submission" date="2013-09" db="EMBL/GenBank/DDBJ databases">
        <authorList>
            <person name="Zeng Z."/>
            <person name="Chen C."/>
        </authorList>
    </citation>
    <scope>NUCLEOTIDE SEQUENCE [LARGE SCALE GENOMIC DNA]</scope>
    <source>
        <strain evidence="2">DK69</strain>
    </source>
</reference>
<dbReference type="PATRIC" id="fig|1107311.3.peg.2722"/>
<dbReference type="eggNOG" id="ENOG502ZZGC">
    <property type="taxonomic scope" value="Bacteria"/>
</dbReference>
<dbReference type="OrthoDB" id="1376522at2"/>
<evidence type="ECO:0000313" key="1">
    <source>
        <dbReference type="EMBL" id="KGO95922.1"/>
    </source>
</evidence>
<evidence type="ECO:0000313" key="2">
    <source>
        <dbReference type="Proteomes" id="UP000030149"/>
    </source>
</evidence>
<gene>
    <name evidence="1" type="ORF">Q767_09595</name>
</gene>
<comment type="caution">
    <text evidence="1">The sequence shown here is derived from an EMBL/GenBank/DDBJ whole genome shotgun (WGS) entry which is preliminary data.</text>
</comment>
<organism evidence="1 2">
    <name type="scientific">Flavobacterium enshiense DK69</name>
    <dbReference type="NCBI Taxonomy" id="1107311"/>
    <lineage>
        <taxon>Bacteria</taxon>
        <taxon>Pseudomonadati</taxon>
        <taxon>Bacteroidota</taxon>
        <taxon>Flavobacteriia</taxon>
        <taxon>Flavobacteriales</taxon>
        <taxon>Flavobacteriaceae</taxon>
        <taxon>Flavobacterium</taxon>
    </lineage>
</organism>
<keyword evidence="2" id="KW-1185">Reference proteome</keyword>
<dbReference type="STRING" id="1107311.Q767_09595"/>
<dbReference type="Proteomes" id="UP000030149">
    <property type="component" value="Unassembled WGS sequence"/>
</dbReference>
<name>V6S1K0_9FLAO</name>
<sequence>MATPLLKNYGFQSTSEDEFDFDFEIPNNCNYTAQYDSIKKVNIISIQLNSGQSQPSTTYAKQYSTFSSDNGILNLQFQEIFNGVTSIKPKITVTSI</sequence>
<dbReference type="EMBL" id="JRLZ01000008">
    <property type="protein sequence ID" value="KGO95922.1"/>
    <property type="molecule type" value="Genomic_DNA"/>
</dbReference>
<proteinExistence type="predicted"/>
<protein>
    <submittedName>
        <fullName evidence="1">Uncharacterized protein</fullName>
    </submittedName>
</protein>
<reference evidence="1 2" key="2">
    <citation type="journal article" date="2015" name="Stand. Genomic Sci.">
        <title>High quality draft genomic sequence of Flavobacterium enshiense DK69(T) and comparison among Flavobacterium genomes.</title>
        <authorList>
            <person name="Zeng Z."/>
            <person name="Chen C."/>
            <person name="Du H."/>
            <person name="Wang G."/>
            <person name="Li M."/>
        </authorList>
    </citation>
    <scope>NUCLEOTIDE SEQUENCE [LARGE SCALE GENOMIC DNA]</scope>
    <source>
        <strain evidence="1 2">DK69</strain>
    </source>
</reference>
<dbReference type="AlphaFoldDB" id="V6S1K0"/>
<dbReference type="RefSeq" id="WP_023574717.1">
    <property type="nucleotide sequence ID" value="NZ_AVCS01000028.1"/>
</dbReference>
<accession>V6S1K0</accession>